<organism evidence="1 2">
    <name type="scientific">Aspergillus ellipticus CBS 707.79</name>
    <dbReference type="NCBI Taxonomy" id="1448320"/>
    <lineage>
        <taxon>Eukaryota</taxon>
        <taxon>Fungi</taxon>
        <taxon>Dikarya</taxon>
        <taxon>Ascomycota</taxon>
        <taxon>Pezizomycotina</taxon>
        <taxon>Eurotiomycetes</taxon>
        <taxon>Eurotiomycetidae</taxon>
        <taxon>Eurotiales</taxon>
        <taxon>Aspergillaceae</taxon>
        <taxon>Aspergillus</taxon>
        <taxon>Aspergillus subgen. Circumdati</taxon>
    </lineage>
</organism>
<dbReference type="VEuPathDB" id="FungiDB:BO71DRAFT_435287"/>
<dbReference type="Proteomes" id="UP000247810">
    <property type="component" value="Unassembled WGS sequence"/>
</dbReference>
<evidence type="ECO:0000313" key="1">
    <source>
        <dbReference type="EMBL" id="PYH88917.1"/>
    </source>
</evidence>
<name>A0A319D353_9EURO</name>
<gene>
    <name evidence="1" type="ORF">BO71DRAFT_435287</name>
</gene>
<evidence type="ECO:0000313" key="2">
    <source>
        <dbReference type="Proteomes" id="UP000247810"/>
    </source>
</evidence>
<reference evidence="1 2" key="1">
    <citation type="submission" date="2018-02" db="EMBL/GenBank/DDBJ databases">
        <title>The genomes of Aspergillus section Nigri reveals drivers in fungal speciation.</title>
        <authorList>
            <consortium name="DOE Joint Genome Institute"/>
            <person name="Vesth T.C."/>
            <person name="Nybo J."/>
            <person name="Theobald S."/>
            <person name="Brandl J."/>
            <person name="Frisvad J.C."/>
            <person name="Nielsen K.F."/>
            <person name="Lyhne E.K."/>
            <person name="Kogle M.E."/>
            <person name="Kuo A."/>
            <person name="Riley R."/>
            <person name="Clum A."/>
            <person name="Nolan M."/>
            <person name="Lipzen A."/>
            <person name="Salamov A."/>
            <person name="Henrissat B."/>
            <person name="Wiebenga A."/>
            <person name="De vries R.P."/>
            <person name="Grigoriev I.V."/>
            <person name="Mortensen U.H."/>
            <person name="Andersen M.R."/>
            <person name="Baker S.E."/>
        </authorList>
    </citation>
    <scope>NUCLEOTIDE SEQUENCE [LARGE SCALE GENOMIC DNA]</scope>
    <source>
        <strain evidence="1 2">CBS 707.79</strain>
    </source>
</reference>
<dbReference type="AlphaFoldDB" id="A0A319D353"/>
<accession>A0A319D353</accession>
<protein>
    <submittedName>
        <fullName evidence="1">Uncharacterized protein</fullName>
    </submittedName>
</protein>
<proteinExistence type="predicted"/>
<keyword evidence="2" id="KW-1185">Reference proteome</keyword>
<dbReference type="EMBL" id="KZ826058">
    <property type="protein sequence ID" value="PYH88917.1"/>
    <property type="molecule type" value="Genomic_DNA"/>
</dbReference>
<sequence>METVIELLPGVQSPSGNANRRFLTAGETISALVKNENDMVVRVDYHCAQQVAPKPGQCDDWDEINLYTMALATLHAMGDPHFSQVQAKGDLVIRVFKTLDHVSGI</sequence>